<dbReference type="Proteomes" id="UP000269883">
    <property type="component" value="Chromosome"/>
</dbReference>
<evidence type="ECO:0000313" key="2">
    <source>
        <dbReference type="Proteomes" id="UP000269883"/>
    </source>
</evidence>
<reference evidence="1 2" key="1">
    <citation type="journal article" date="2018" name="Sci. Adv.">
        <title>Multi-heme cytochromes provide a pathway for survival in energy-limited environments.</title>
        <authorList>
            <person name="Deng X."/>
            <person name="Dohmae N."/>
            <person name="Nealson K.H."/>
            <person name="Hashimoto K."/>
            <person name="Okamoto A."/>
        </authorList>
    </citation>
    <scope>NUCLEOTIDE SEQUENCE [LARGE SCALE GENOMIC DNA]</scope>
    <source>
        <strain evidence="1 2">IS5</strain>
    </source>
</reference>
<accession>A0A2Z6AY45</accession>
<dbReference type="EMBL" id="AP017378">
    <property type="protein sequence ID" value="BBD08184.1"/>
    <property type="molecule type" value="Genomic_DNA"/>
</dbReference>
<dbReference type="KEGG" id="dfl:DFE_1458"/>
<gene>
    <name evidence="1" type="ORF">DFE_1458</name>
</gene>
<protein>
    <submittedName>
        <fullName evidence="1">Putative transcriptional regulator</fullName>
    </submittedName>
</protein>
<name>A0A2Z6AY45_9BACT</name>
<organism evidence="1 2">
    <name type="scientific">Desulfovibrio ferrophilus</name>
    <dbReference type="NCBI Taxonomy" id="241368"/>
    <lineage>
        <taxon>Bacteria</taxon>
        <taxon>Pseudomonadati</taxon>
        <taxon>Thermodesulfobacteriota</taxon>
        <taxon>Desulfovibrionia</taxon>
        <taxon>Desulfovibrionales</taxon>
        <taxon>Desulfovibrionaceae</taxon>
        <taxon>Desulfovibrio</taxon>
    </lineage>
</organism>
<evidence type="ECO:0000313" key="1">
    <source>
        <dbReference type="EMBL" id="BBD08184.1"/>
    </source>
</evidence>
<dbReference type="AlphaFoldDB" id="A0A2Z6AY45"/>
<keyword evidence="2" id="KW-1185">Reference proteome</keyword>
<proteinExistence type="predicted"/>
<sequence>MFGKGLEHDTGQGPRHTYIVCPEEHVQLLVAGSFKGTIKALLDVLAHGGPGGEPEGGGGMT</sequence>